<dbReference type="GO" id="GO:0005741">
    <property type="term" value="C:mitochondrial outer membrane"/>
    <property type="evidence" value="ECO:0007669"/>
    <property type="project" value="UniProtKB-SubCell"/>
</dbReference>
<dbReference type="PANTHER" id="PTHR11743:SF70">
    <property type="entry name" value="GH26960P-RELATED"/>
    <property type="match status" value="1"/>
</dbReference>
<evidence type="ECO:0000313" key="7">
    <source>
        <dbReference type="Proteomes" id="UP000274504"/>
    </source>
</evidence>
<dbReference type="InterPro" id="IPR001925">
    <property type="entry name" value="Porin_Euk"/>
</dbReference>
<keyword evidence="5" id="KW-0813">Transport</keyword>
<dbReference type="PANTHER" id="PTHR11743">
    <property type="entry name" value="VOLTAGE-DEPENDENT ANION-SELECTIVE CHANNEL"/>
    <property type="match status" value="1"/>
</dbReference>
<dbReference type="Proteomes" id="UP000274504">
    <property type="component" value="Unassembled WGS sequence"/>
</dbReference>
<proteinExistence type="inferred from homology"/>
<keyword evidence="4" id="KW-0496">Mitochondrion</keyword>
<dbReference type="SUPFAM" id="SSF56935">
    <property type="entry name" value="Porins"/>
    <property type="match status" value="1"/>
</dbReference>
<gene>
    <name evidence="6" type="ORF">HDID_LOCUS52</name>
</gene>
<accession>A0A0R3S7M8</accession>
<comment type="subcellular location">
    <subcellularLocation>
        <location evidence="1">Mitochondrion outer membrane</location>
    </subcellularLocation>
</comment>
<organism evidence="8">
    <name type="scientific">Hymenolepis diminuta</name>
    <name type="common">Rat tapeworm</name>
    <dbReference type="NCBI Taxonomy" id="6216"/>
    <lineage>
        <taxon>Eukaryota</taxon>
        <taxon>Metazoa</taxon>
        <taxon>Spiralia</taxon>
        <taxon>Lophotrochozoa</taxon>
        <taxon>Platyhelminthes</taxon>
        <taxon>Cestoda</taxon>
        <taxon>Eucestoda</taxon>
        <taxon>Cyclophyllidea</taxon>
        <taxon>Hymenolepididae</taxon>
        <taxon>Hymenolepis</taxon>
    </lineage>
</organism>
<dbReference type="GO" id="GO:0015288">
    <property type="term" value="F:porin activity"/>
    <property type="evidence" value="ECO:0007669"/>
    <property type="project" value="UniProtKB-KW"/>
</dbReference>
<dbReference type="STRING" id="6216.A0A0R3S7M8"/>
<dbReference type="EMBL" id="UYSG01000004">
    <property type="protein sequence ID" value="VDL11670.1"/>
    <property type="molecule type" value="Genomic_DNA"/>
</dbReference>
<name>A0A0R3S7M8_HYMDI</name>
<keyword evidence="3" id="KW-1134">Transmembrane beta strand</keyword>
<keyword evidence="5" id="KW-0626">Porin</keyword>
<evidence type="ECO:0000313" key="6">
    <source>
        <dbReference type="EMBL" id="VDL11670.1"/>
    </source>
</evidence>
<dbReference type="PRINTS" id="PR00185">
    <property type="entry name" value="EUKARYTPORIN"/>
</dbReference>
<evidence type="ECO:0000256" key="5">
    <source>
        <dbReference type="ARBA" id="ARBA00023114"/>
    </source>
</evidence>
<dbReference type="GO" id="GO:0046930">
    <property type="term" value="C:pore complex"/>
    <property type="evidence" value="ECO:0007669"/>
    <property type="project" value="UniProtKB-KW"/>
</dbReference>
<keyword evidence="3" id="KW-0812">Transmembrane</keyword>
<keyword evidence="5" id="KW-0406">Ion transport</keyword>
<comment type="similarity">
    <text evidence="2">Belongs to the eukaryotic mitochondrial porin family.</text>
</comment>
<evidence type="ECO:0000256" key="2">
    <source>
        <dbReference type="ARBA" id="ARBA00007780"/>
    </source>
</evidence>
<keyword evidence="4" id="KW-1000">Mitochondrion outer membrane</keyword>
<dbReference type="WBParaSite" id="HDID_0000005101-mRNA-1">
    <property type="protein sequence ID" value="HDID_0000005101-mRNA-1"/>
    <property type="gene ID" value="HDID_0000005101"/>
</dbReference>
<evidence type="ECO:0000256" key="4">
    <source>
        <dbReference type="ARBA" id="ARBA00022787"/>
    </source>
</evidence>
<dbReference type="OrthoDB" id="7827681at2759"/>
<evidence type="ECO:0000313" key="8">
    <source>
        <dbReference type="WBParaSite" id="HDID_0000005101-mRNA-1"/>
    </source>
</evidence>
<sequence length="242" mass="27702">MGPPPYSDIGKAARDVLRKNFEFGMRFLSYKGKEGNYEYTGRIDNAFRYKNMYGSFESTLFFNKYAVEIKEKWNSKGSISAEVSTKNQLIEGLTHKIRTLYDINTKYQDYLVGISMGYKVNKEKLEPVDVAFAYSISDFGFHGVITDWARTFTAGVYQRLSNTLEYAAETTWNRNDSTHTWAIGCQYALDSRKRNLVKLKLDSCQRVSISLKNQLKEGVNFCVCGLFNDAEETQVGFGVEIE</sequence>
<reference evidence="6 7" key="2">
    <citation type="submission" date="2018-11" db="EMBL/GenBank/DDBJ databases">
        <authorList>
            <consortium name="Pathogen Informatics"/>
        </authorList>
    </citation>
    <scope>NUCLEOTIDE SEQUENCE [LARGE SCALE GENOMIC DNA]</scope>
</reference>
<dbReference type="Gene3D" id="2.40.160.10">
    <property type="entry name" value="Porin"/>
    <property type="match status" value="2"/>
</dbReference>
<keyword evidence="3" id="KW-0472">Membrane</keyword>
<dbReference type="Pfam" id="PF01459">
    <property type="entry name" value="Porin_3"/>
    <property type="match status" value="2"/>
</dbReference>
<protein>
    <submittedName>
        <fullName evidence="8">Voltage-dependent anion-selective channel protein 3</fullName>
    </submittedName>
</protein>
<dbReference type="AlphaFoldDB" id="A0A0R3S7M8"/>
<dbReference type="InterPro" id="IPR023614">
    <property type="entry name" value="Porin_dom_sf"/>
</dbReference>
<reference evidence="8" key="1">
    <citation type="submission" date="2017-02" db="UniProtKB">
        <authorList>
            <consortium name="WormBaseParasite"/>
        </authorList>
    </citation>
    <scope>IDENTIFICATION</scope>
</reference>
<dbReference type="GO" id="GO:0008308">
    <property type="term" value="F:voltage-gated monoatomic anion channel activity"/>
    <property type="evidence" value="ECO:0007669"/>
    <property type="project" value="InterPro"/>
</dbReference>
<dbReference type="InterPro" id="IPR027246">
    <property type="entry name" value="Porin_Euk/Tom40"/>
</dbReference>
<evidence type="ECO:0000256" key="3">
    <source>
        <dbReference type="ARBA" id="ARBA00022452"/>
    </source>
</evidence>
<evidence type="ECO:0000256" key="1">
    <source>
        <dbReference type="ARBA" id="ARBA00004294"/>
    </source>
</evidence>